<evidence type="ECO:0000256" key="3">
    <source>
        <dbReference type="RuleBase" id="RU363034"/>
    </source>
</evidence>
<comment type="caution">
    <text evidence="6">The sequence shown here is derived from an EMBL/GenBank/DDBJ whole genome shotgun (WGS) entry which is preliminary data.</text>
</comment>
<protein>
    <recommendedName>
        <fullName evidence="5">Peptidase S1 domain-containing protein</fullName>
    </recommendedName>
</protein>
<feature type="domain" description="Peptidase S1" evidence="5">
    <location>
        <begin position="39"/>
        <end position="295"/>
    </location>
</feature>
<dbReference type="PANTHER" id="PTHR24256">
    <property type="entry name" value="TRYPTASE-RELATED"/>
    <property type="match status" value="1"/>
</dbReference>
<accession>A0AAD7Z8L9</accession>
<evidence type="ECO:0000313" key="7">
    <source>
        <dbReference type="Proteomes" id="UP001233999"/>
    </source>
</evidence>
<evidence type="ECO:0000259" key="5">
    <source>
        <dbReference type="PROSITE" id="PS50240"/>
    </source>
</evidence>
<feature type="signal peptide" evidence="4">
    <location>
        <begin position="1"/>
        <end position="20"/>
    </location>
</feature>
<evidence type="ECO:0000313" key="6">
    <source>
        <dbReference type="EMBL" id="KAJ9575468.1"/>
    </source>
</evidence>
<keyword evidence="3" id="KW-0378">Hydrolase</keyword>
<comment type="similarity">
    <text evidence="2">Belongs to the peptidase S1 family. CLIP subfamily.</text>
</comment>
<keyword evidence="1" id="KW-1015">Disulfide bond</keyword>
<reference evidence="6" key="1">
    <citation type="journal article" date="2023" name="IScience">
        <title>Live-bearing cockroach genome reveals convergent evolutionary mechanisms linked to viviparity in insects and beyond.</title>
        <authorList>
            <person name="Fouks B."/>
            <person name="Harrison M.C."/>
            <person name="Mikhailova A.A."/>
            <person name="Marchal E."/>
            <person name="English S."/>
            <person name="Carruthers M."/>
            <person name="Jennings E.C."/>
            <person name="Chiamaka E.L."/>
            <person name="Frigard R.A."/>
            <person name="Pippel M."/>
            <person name="Attardo G.M."/>
            <person name="Benoit J.B."/>
            <person name="Bornberg-Bauer E."/>
            <person name="Tobe S.S."/>
        </authorList>
    </citation>
    <scope>NUCLEOTIDE SEQUENCE</scope>
    <source>
        <strain evidence="6">Stay&amp;Tobe</strain>
    </source>
</reference>
<feature type="chain" id="PRO_5042137966" description="Peptidase S1 domain-containing protein" evidence="4">
    <location>
        <begin position="21"/>
        <end position="298"/>
    </location>
</feature>
<dbReference type="InterPro" id="IPR043504">
    <property type="entry name" value="Peptidase_S1_PA_chymotrypsin"/>
</dbReference>
<dbReference type="InterPro" id="IPR001254">
    <property type="entry name" value="Trypsin_dom"/>
</dbReference>
<dbReference type="InterPro" id="IPR001314">
    <property type="entry name" value="Peptidase_S1A"/>
</dbReference>
<dbReference type="Pfam" id="PF00089">
    <property type="entry name" value="Trypsin"/>
    <property type="match status" value="1"/>
</dbReference>
<dbReference type="PRINTS" id="PR00722">
    <property type="entry name" value="CHYMOTRYPSIN"/>
</dbReference>
<proteinExistence type="inferred from homology"/>
<keyword evidence="4" id="KW-0732">Signal</keyword>
<dbReference type="PROSITE" id="PS50240">
    <property type="entry name" value="TRYPSIN_DOM"/>
    <property type="match status" value="1"/>
</dbReference>
<dbReference type="AlphaFoldDB" id="A0AAD7Z8L9"/>
<dbReference type="InterPro" id="IPR051487">
    <property type="entry name" value="Ser/Thr_Proteases_Immune/Dev"/>
</dbReference>
<sequence>MDKFCMLSLLTVGLLHDAFCNPQVERSIEMKRQIGVQHVFGGRLALPSEFPHLAAIGFIRRFKLHWLCGGTLINERFVLTAAHCLEDNRYRAYGKAVRVRLGDIDLKSSADDAFAQQIKVLRRITHPDYKYPMTYHDVGLIELEQPAAFNQFVQPACLHTTRDIMPSQAQVVGWGLTEKESDAGAKKLNEVTIDILNIERCTVITDRIDKSLRDMLLSENLLDESMICAGVLAGGKDSCSGDSGGPLQINSTREGCRVEVVGIVSFGLGACGAVNTPAVYVRVSHYVPWIQNYTNILH</sequence>
<organism evidence="6 7">
    <name type="scientific">Diploptera punctata</name>
    <name type="common">Pacific beetle cockroach</name>
    <dbReference type="NCBI Taxonomy" id="6984"/>
    <lineage>
        <taxon>Eukaryota</taxon>
        <taxon>Metazoa</taxon>
        <taxon>Ecdysozoa</taxon>
        <taxon>Arthropoda</taxon>
        <taxon>Hexapoda</taxon>
        <taxon>Insecta</taxon>
        <taxon>Pterygota</taxon>
        <taxon>Neoptera</taxon>
        <taxon>Polyneoptera</taxon>
        <taxon>Dictyoptera</taxon>
        <taxon>Blattodea</taxon>
        <taxon>Blaberoidea</taxon>
        <taxon>Blaberidae</taxon>
        <taxon>Diplopterinae</taxon>
        <taxon>Diploptera</taxon>
    </lineage>
</organism>
<dbReference type="FunFam" id="2.40.10.10:FF:000002">
    <property type="entry name" value="Transmembrane protease serine"/>
    <property type="match status" value="1"/>
</dbReference>
<dbReference type="InterPro" id="IPR009003">
    <property type="entry name" value="Peptidase_S1_PA"/>
</dbReference>
<dbReference type="GO" id="GO:0006508">
    <property type="term" value="P:proteolysis"/>
    <property type="evidence" value="ECO:0007669"/>
    <property type="project" value="UniProtKB-KW"/>
</dbReference>
<dbReference type="InterPro" id="IPR033116">
    <property type="entry name" value="TRYPSIN_SER"/>
</dbReference>
<keyword evidence="3" id="KW-0645">Protease</keyword>
<evidence type="ECO:0000256" key="2">
    <source>
        <dbReference type="ARBA" id="ARBA00024195"/>
    </source>
</evidence>
<dbReference type="Gene3D" id="2.40.10.10">
    <property type="entry name" value="Trypsin-like serine proteases"/>
    <property type="match status" value="1"/>
</dbReference>
<dbReference type="GO" id="GO:0004252">
    <property type="term" value="F:serine-type endopeptidase activity"/>
    <property type="evidence" value="ECO:0007669"/>
    <property type="project" value="InterPro"/>
</dbReference>
<dbReference type="EMBL" id="JASPKZ010009837">
    <property type="protein sequence ID" value="KAJ9575468.1"/>
    <property type="molecule type" value="Genomic_DNA"/>
</dbReference>
<dbReference type="SUPFAM" id="SSF50494">
    <property type="entry name" value="Trypsin-like serine proteases"/>
    <property type="match status" value="1"/>
</dbReference>
<dbReference type="CDD" id="cd00190">
    <property type="entry name" value="Tryp_SPc"/>
    <property type="match status" value="1"/>
</dbReference>
<evidence type="ECO:0000256" key="4">
    <source>
        <dbReference type="SAM" id="SignalP"/>
    </source>
</evidence>
<reference evidence="6" key="2">
    <citation type="submission" date="2023-05" db="EMBL/GenBank/DDBJ databases">
        <authorList>
            <person name="Fouks B."/>
        </authorList>
    </citation>
    <scope>NUCLEOTIDE SEQUENCE</scope>
    <source>
        <strain evidence="6">Stay&amp;Tobe</strain>
        <tissue evidence="6">Testes</tissue>
    </source>
</reference>
<dbReference type="Proteomes" id="UP001233999">
    <property type="component" value="Unassembled WGS sequence"/>
</dbReference>
<name>A0AAD7Z8L9_DIPPU</name>
<dbReference type="PROSITE" id="PS00134">
    <property type="entry name" value="TRYPSIN_HIS"/>
    <property type="match status" value="1"/>
</dbReference>
<dbReference type="PROSITE" id="PS00135">
    <property type="entry name" value="TRYPSIN_SER"/>
    <property type="match status" value="1"/>
</dbReference>
<gene>
    <name evidence="6" type="ORF">L9F63_007673</name>
</gene>
<evidence type="ECO:0000256" key="1">
    <source>
        <dbReference type="ARBA" id="ARBA00023157"/>
    </source>
</evidence>
<dbReference type="InterPro" id="IPR018114">
    <property type="entry name" value="TRYPSIN_HIS"/>
</dbReference>
<dbReference type="FunFam" id="2.40.10.10:FF:000068">
    <property type="entry name" value="transmembrane protease serine 2"/>
    <property type="match status" value="1"/>
</dbReference>
<dbReference type="SMART" id="SM00020">
    <property type="entry name" value="Tryp_SPc"/>
    <property type="match status" value="1"/>
</dbReference>
<keyword evidence="7" id="KW-1185">Reference proteome</keyword>
<keyword evidence="3" id="KW-0720">Serine protease</keyword>